<evidence type="ECO:0000313" key="3">
    <source>
        <dbReference type="Proteomes" id="UP000239724"/>
    </source>
</evidence>
<feature type="signal peptide" evidence="1">
    <location>
        <begin position="1"/>
        <end position="23"/>
    </location>
</feature>
<comment type="caution">
    <text evidence="2">The sequence shown here is derived from an EMBL/GenBank/DDBJ whole genome shotgun (WGS) entry which is preliminary data.</text>
</comment>
<protein>
    <submittedName>
        <fullName evidence="2">Uncharacterized protein</fullName>
    </submittedName>
</protein>
<keyword evidence="3" id="KW-1185">Reference proteome</keyword>
<gene>
    <name evidence="2" type="ORF">CCS01_10745</name>
</gene>
<dbReference type="Proteomes" id="UP000239724">
    <property type="component" value="Unassembled WGS sequence"/>
</dbReference>
<keyword evidence="1" id="KW-0732">Signal</keyword>
<reference evidence="2 3" key="1">
    <citation type="journal article" date="2018" name="Arch. Microbiol.">
        <title>New insights into the metabolic potential of the phototrophic purple bacterium Rhodopila globiformis DSM 161(T) from its draft genome sequence and evidence for a vanadium-dependent nitrogenase.</title>
        <authorList>
            <person name="Imhoff J.F."/>
            <person name="Rahn T."/>
            <person name="Kunzel S."/>
            <person name="Neulinger S.C."/>
        </authorList>
    </citation>
    <scope>NUCLEOTIDE SEQUENCE [LARGE SCALE GENOMIC DNA]</scope>
    <source>
        <strain evidence="2 3">DSM 161</strain>
    </source>
</reference>
<accession>A0A2S6NII6</accession>
<feature type="chain" id="PRO_5015496938" evidence="1">
    <location>
        <begin position="24"/>
        <end position="112"/>
    </location>
</feature>
<evidence type="ECO:0000256" key="1">
    <source>
        <dbReference type="SAM" id="SignalP"/>
    </source>
</evidence>
<organism evidence="2 3">
    <name type="scientific">Rhodopila globiformis</name>
    <name type="common">Rhodopseudomonas globiformis</name>
    <dbReference type="NCBI Taxonomy" id="1071"/>
    <lineage>
        <taxon>Bacteria</taxon>
        <taxon>Pseudomonadati</taxon>
        <taxon>Pseudomonadota</taxon>
        <taxon>Alphaproteobacteria</taxon>
        <taxon>Acetobacterales</taxon>
        <taxon>Acetobacteraceae</taxon>
        <taxon>Rhodopila</taxon>
    </lineage>
</organism>
<dbReference type="InterPro" id="IPR049973">
    <property type="entry name" value="STY0301-like"/>
</dbReference>
<dbReference type="OrthoDB" id="7306102at2"/>
<dbReference type="RefSeq" id="WP_104518852.1">
    <property type="nucleotide sequence ID" value="NZ_NHRY01000109.1"/>
</dbReference>
<dbReference type="NCBIfam" id="NF042415">
    <property type="entry name" value="STY0301_fam"/>
    <property type="match status" value="1"/>
</dbReference>
<name>A0A2S6NII6_RHOGL</name>
<dbReference type="AlphaFoldDB" id="A0A2S6NII6"/>
<sequence length="112" mass="12387">MGFAVRPMVLSLLLAAGSAPGMAEVRCPPLLEGHAYARASVFDGPPEEQADLVPDDQRGGVDRWEVGFIFRTRRAPYLVCRYRGTERTVTFRLQRPVGVCLAPVPPRTAFCR</sequence>
<dbReference type="EMBL" id="NHRY01000109">
    <property type="protein sequence ID" value="PPQ34471.1"/>
    <property type="molecule type" value="Genomic_DNA"/>
</dbReference>
<proteinExistence type="predicted"/>
<evidence type="ECO:0000313" key="2">
    <source>
        <dbReference type="EMBL" id="PPQ34471.1"/>
    </source>
</evidence>